<organism evidence="1 2">
    <name type="scientific">Rhodococcus qingshengii JCM 15477</name>
    <dbReference type="NCBI Taxonomy" id="1303681"/>
    <lineage>
        <taxon>Bacteria</taxon>
        <taxon>Bacillati</taxon>
        <taxon>Actinomycetota</taxon>
        <taxon>Actinomycetes</taxon>
        <taxon>Mycobacteriales</taxon>
        <taxon>Nocardiaceae</taxon>
        <taxon>Rhodococcus</taxon>
        <taxon>Rhodococcus erythropolis group</taxon>
    </lineage>
</organism>
<reference evidence="2" key="1">
    <citation type="journal article" date="2022" name="Environ. Microbiol.">
        <title>Functional analysis, diversity, and distribution of carbendazim hydrolases MheI and CbmA, responsible for the initial step in carbendazim degradation.</title>
        <authorList>
            <person name="Zhang M."/>
            <person name="Bai X."/>
            <person name="Li Q."/>
            <person name="Zhang L."/>
            <person name="Zhu Q."/>
            <person name="Gao S."/>
            <person name="Ke Z."/>
            <person name="Jiang M."/>
            <person name="Hu J."/>
            <person name="Qiu J."/>
            <person name="Hong Q."/>
        </authorList>
    </citation>
    <scope>NUCLEOTIDE SEQUENCE [LARGE SCALE GENOMIC DNA]</scope>
    <source>
        <strain evidence="2">djl-6</strain>
    </source>
</reference>
<proteinExistence type="predicted"/>
<dbReference type="Gene3D" id="2.60.40.3350">
    <property type="match status" value="1"/>
</dbReference>
<gene>
    <name evidence="1" type="ORF">M0639_16185</name>
</gene>
<dbReference type="AlphaFoldDB" id="A0AB38R4Y8"/>
<name>A0AB38R4Y8_RHOSG</name>
<evidence type="ECO:0000313" key="2">
    <source>
        <dbReference type="Proteomes" id="UP000831484"/>
    </source>
</evidence>
<protein>
    <submittedName>
        <fullName evidence="1">BppU family phage baseplate upper protein</fullName>
    </submittedName>
</protein>
<evidence type="ECO:0000313" key="1">
    <source>
        <dbReference type="EMBL" id="UPU40620.1"/>
    </source>
</evidence>
<dbReference type="RefSeq" id="WP_156525118.1">
    <property type="nucleotide sequence ID" value="NZ_CP096563.1"/>
</dbReference>
<dbReference type="Proteomes" id="UP000831484">
    <property type="component" value="Chromosome"/>
</dbReference>
<keyword evidence="2" id="KW-1185">Reference proteome</keyword>
<sequence>MNHIYYLRQKPVEPIEFTVCDEQDKPRNLSAYSGASVVFIDPEGEGLTGGVATITDAANGKIKFVFEGETIFTEVGKYQLQLLLHADDRADYAERMTIEVEKGWM</sequence>
<dbReference type="EMBL" id="CP096563">
    <property type="protein sequence ID" value="UPU40620.1"/>
    <property type="molecule type" value="Genomic_DNA"/>
</dbReference>
<accession>A0AB38R4Y8</accession>